<comment type="caution">
    <text evidence="1">The sequence shown here is derived from an EMBL/GenBank/DDBJ whole genome shotgun (WGS) entry which is preliminary data.</text>
</comment>
<proteinExistence type="predicted"/>
<gene>
    <name evidence="1" type="ORF">ASZ90_004037</name>
</gene>
<dbReference type="AlphaFoldDB" id="A0A0W8FZ43"/>
<reference evidence="1" key="1">
    <citation type="journal article" date="2015" name="Proc. Natl. Acad. Sci. U.S.A.">
        <title>Networks of energetic and metabolic interactions define dynamics in microbial communities.</title>
        <authorList>
            <person name="Embree M."/>
            <person name="Liu J.K."/>
            <person name="Al-Bassam M.M."/>
            <person name="Zengler K."/>
        </authorList>
    </citation>
    <scope>NUCLEOTIDE SEQUENCE</scope>
</reference>
<name>A0A0W8FZ43_9ZZZZ</name>
<dbReference type="EMBL" id="LNQE01000528">
    <property type="protein sequence ID" value="KUG26133.1"/>
    <property type="molecule type" value="Genomic_DNA"/>
</dbReference>
<organism evidence="1">
    <name type="scientific">hydrocarbon metagenome</name>
    <dbReference type="NCBI Taxonomy" id="938273"/>
    <lineage>
        <taxon>unclassified sequences</taxon>
        <taxon>metagenomes</taxon>
        <taxon>ecological metagenomes</taxon>
    </lineage>
</organism>
<sequence>MIPTWVFKGNRNGNLEYVILPSDSILFNGQYSSLTKNDRTMLIQSYNDIIEIFSKRTQKINFYSPSFEFKKIIQLFSPNIN</sequence>
<evidence type="ECO:0000313" key="1">
    <source>
        <dbReference type="EMBL" id="KUG26133.1"/>
    </source>
</evidence>
<protein>
    <submittedName>
        <fullName evidence="1">Uncharacterized protein</fullName>
    </submittedName>
</protein>
<accession>A0A0W8FZ43</accession>